<evidence type="ECO:0000256" key="4">
    <source>
        <dbReference type="ARBA" id="ARBA00022692"/>
    </source>
</evidence>
<dbReference type="InterPro" id="IPR017979">
    <property type="entry name" value="GPCR_3_CS"/>
</dbReference>
<keyword evidence="6 12" id="KW-1133">Transmembrane helix</keyword>
<dbReference type="FunFam" id="2.10.50.30:FF:000002">
    <property type="entry name" value="Vomeronasal 2 receptor, h1"/>
    <property type="match status" value="2"/>
</dbReference>
<feature type="transmembrane region" description="Helical" evidence="12">
    <location>
        <begin position="1354"/>
        <end position="1378"/>
    </location>
</feature>
<evidence type="ECO:0000256" key="9">
    <source>
        <dbReference type="ARBA" id="ARBA00023170"/>
    </source>
</evidence>
<keyword evidence="5 13" id="KW-0732">Signal</keyword>
<keyword evidence="11" id="KW-0807">Transducer</keyword>
<evidence type="ECO:0000256" key="10">
    <source>
        <dbReference type="ARBA" id="ARBA00023180"/>
    </source>
</evidence>
<evidence type="ECO:0000256" key="6">
    <source>
        <dbReference type="ARBA" id="ARBA00022989"/>
    </source>
</evidence>
<dbReference type="Gene3D" id="2.10.50.30">
    <property type="entry name" value="GPCR, family 3, nine cysteines domain"/>
    <property type="match status" value="2"/>
</dbReference>
<name>A0AA88MXL5_CHASR</name>
<evidence type="ECO:0000256" key="1">
    <source>
        <dbReference type="ARBA" id="ARBA00004651"/>
    </source>
</evidence>
<organism evidence="15 16">
    <name type="scientific">Channa striata</name>
    <name type="common">Snakehead murrel</name>
    <name type="synonym">Ophicephalus striatus</name>
    <dbReference type="NCBI Taxonomy" id="64152"/>
    <lineage>
        <taxon>Eukaryota</taxon>
        <taxon>Metazoa</taxon>
        <taxon>Chordata</taxon>
        <taxon>Craniata</taxon>
        <taxon>Vertebrata</taxon>
        <taxon>Euteleostomi</taxon>
        <taxon>Actinopterygii</taxon>
        <taxon>Neopterygii</taxon>
        <taxon>Teleostei</taxon>
        <taxon>Neoteleostei</taxon>
        <taxon>Acanthomorphata</taxon>
        <taxon>Anabantaria</taxon>
        <taxon>Anabantiformes</taxon>
        <taxon>Channoidei</taxon>
        <taxon>Channidae</taxon>
        <taxon>Channa</taxon>
    </lineage>
</organism>
<dbReference type="EMBL" id="JAUPFM010000007">
    <property type="protein sequence ID" value="KAK2847339.1"/>
    <property type="molecule type" value="Genomic_DNA"/>
</dbReference>
<feature type="transmembrane region" description="Helical" evidence="12">
    <location>
        <begin position="1308"/>
        <end position="1327"/>
    </location>
</feature>
<dbReference type="GO" id="GO:0005886">
    <property type="term" value="C:plasma membrane"/>
    <property type="evidence" value="ECO:0007669"/>
    <property type="project" value="UniProtKB-SubCell"/>
</dbReference>
<dbReference type="PANTHER" id="PTHR24061">
    <property type="entry name" value="CALCIUM-SENSING RECEPTOR-RELATED"/>
    <property type="match status" value="1"/>
</dbReference>
<evidence type="ECO:0000256" key="7">
    <source>
        <dbReference type="ARBA" id="ARBA00023040"/>
    </source>
</evidence>
<dbReference type="InterPro" id="IPR004073">
    <property type="entry name" value="GPCR_3_vmron_rcpt_2"/>
</dbReference>
<evidence type="ECO:0000256" key="3">
    <source>
        <dbReference type="ARBA" id="ARBA00022475"/>
    </source>
</evidence>
<evidence type="ECO:0000256" key="8">
    <source>
        <dbReference type="ARBA" id="ARBA00023136"/>
    </source>
</evidence>
<dbReference type="InterPro" id="IPR011500">
    <property type="entry name" value="GPCR_3_9-Cys_dom"/>
</dbReference>
<comment type="caution">
    <text evidence="15">The sequence shown here is derived from an EMBL/GenBank/DDBJ whole genome shotgun (WGS) entry which is preliminary data.</text>
</comment>
<dbReference type="Gene3D" id="3.40.50.2300">
    <property type="match status" value="4"/>
</dbReference>
<dbReference type="InterPro" id="IPR000337">
    <property type="entry name" value="GPCR_3"/>
</dbReference>
<dbReference type="PANTHER" id="PTHR24061:SF528">
    <property type="entry name" value="C-FAMILY ODORANT RECEPTOR OLFCD2-RELATED"/>
    <property type="match status" value="1"/>
</dbReference>
<evidence type="ECO:0000313" key="15">
    <source>
        <dbReference type="EMBL" id="KAK2847339.1"/>
    </source>
</evidence>
<keyword evidence="9" id="KW-0675">Receptor</keyword>
<keyword evidence="10" id="KW-0325">Glycoprotein</keyword>
<feature type="transmembrane region" description="Helical" evidence="12">
    <location>
        <begin position="1422"/>
        <end position="1446"/>
    </location>
</feature>
<dbReference type="InterPro" id="IPR017978">
    <property type="entry name" value="GPCR_3_C"/>
</dbReference>
<dbReference type="PROSITE" id="PS50259">
    <property type="entry name" value="G_PROTEIN_RECEP_F3_4"/>
    <property type="match status" value="1"/>
</dbReference>
<dbReference type="SMART" id="SM01411">
    <property type="entry name" value="Ephrin_rec_like"/>
    <property type="match status" value="2"/>
</dbReference>
<keyword evidence="7" id="KW-0297">G-protein coupled receptor</keyword>
<feature type="transmembrane region" description="Helical" evidence="12">
    <location>
        <begin position="1194"/>
        <end position="1219"/>
    </location>
</feature>
<evidence type="ECO:0000256" key="13">
    <source>
        <dbReference type="SAM" id="SignalP"/>
    </source>
</evidence>
<keyword evidence="16" id="KW-1185">Reference proteome</keyword>
<proteinExistence type="inferred from homology"/>
<feature type="signal peptide" evidence="13">
    <location>
        <begin position="1"/>
        <end position="20"/>
    </location>
</feature>
<dbReference type="Proteomes" id="UP001187415">
    <property type="component" value="Unassembled WGS sequence"/>
</dbReference>
<comment type="subcellular location">
    <subcellularLocation>
        <location evidence="1">Cell membrane</location>
        <topology evidence="1">Multi-pass membrane protein</topology>
    </subcellularLocation>
</comment>
<dbReference type="PRINTS" id="PR00248">
    <property type="entry name" value="GPCRMGR"/>
</dbReference>
<keyword evidence="3" id="KW-1003">Cell membrane</keyword>
<dbReference type="SUPFAM" id="SSF53822">
    <property type="entry name" value="Periplasmic binding protein-like I"/>
    <property type="match status" value="2"/>
</dbReference>
<dbReference type="GO" id="GO:0004930">
    <property type="term" value="F:G protein-coupled receptor activity"/>
    <property type="evidence" value="ECO:0007669"/>
    <property type="project" value="UniProtKB-KW"/>
</dbReference>
<evidence type="ECO:0000259" key="14">
    <source>
        <dbReference type="PROSITE" id="PS50259"/>
    </source>
</evidence>
<dbReference type="InterPro" id="IPR000068">
    <property type="entry name" value="GPCR_3_Ca_sens_rcpt-rel"/>
</dbReference>
<evidence type="ECO:0000256" key="2">
    <source>
        <dbReference type="ARBA" id="ARBA00007242"/>
    </source>
</evidence>
<protein>
    <recommendedName>
        <fullName evidence="14">G-protein coupled receptors family 3 profile domain-containing protein</fullName>
    </recommendedName>
</protein>
<feature type="transmembrane region" description="Helical" evidence="12">
    <location>
        <begin position="1390"/>
        <end position="1410"/>
    </location>
</feature>
<evidence type="ECO:0000313" key="16">
    <source>
        <dbReference type="Proteomes" id="UP001187415"/>
    </source>
</evidence>
<dbReference type="Pfam" id="PF00003">
    <property type="entry name" value="7tm_3"/>
    <property type="match status" value="1"/>
</dbReference>
<dbReference type="InterPro" id="IPR038550">
    <property type="entry name" value="GPCR_3_9-Cys_sf"/>
</dbReference>
<feature type="chain" id="PRO_5041655898" description="G-protein coupled receptors family 3 profile domain-containing protein" evidence="13">
    <location>
        <begin position="21"/>
        <end position="1459"/>
    </location>
</feature>
<dbReference type="Pfam" id="PF07562">
    <property type="entry name" value="NCD3G"/>
    <property type="match status" value="2"/>
</dbReference>
<dbReference type="CDD" id="cd15283">
    <property type="entry name" value="7tmC_V2R_pheromone"/>
    <property type="match status" value="1"/>
</dbReference>
<dbReference type="FunFam" id="3.40.50.2300:FF:000016">
    <property type="entry name" value="Taste 1 receptor member 2"/>
    <property type="match status" value="2"/>
</dbReference>
<evidence type="ECO:0000256" key="11">
    <source>
        <dbReference type="ARBA" id="ARBA00023224"/>
    </source>
</evidence>
<dbReference type="PROSITE" id="PS00981">
    <property type="entry name" value="G_PROTEIN_RECEP_F3_3"/>
    <property type="match status" value="1"/>
</dbReference>
<dbReference type="InterPro" id="IPR028082">
    <property type="entry name" value="Peripla_BP_I"/>
</dbReference>
<dbReference type="PRINTS" id="PR01535">
    <property type="entry name" value="VOMERONASL2R"/>
</dbReference>
<keyword evidence="8 12" id="KW-0472">Membrane</keyword>
<reference evidence="15" key="1">
    <citation type="submission" date="2023-07" db="EMBL/GenBank/DDBJ databases">
        <title>Chromosome-level Genome Assembly of Striped Snakehead (Channa striata).</title>
        <authorList>
            <person name="Liu H."/>
        </authorList>
    </citation>
    <scope>NUCLEOTIDE SEQUENCE</scope>
    <source>
        <strain evidence="15">Gz</strain>
        <tissue evidence="15">Muscle</tissue>
    </source>
</reference>
<feature type="transmembrane region" description="Helical" evidence="12">
    <location>
        <begin position="1264"/>
        <end position="1288"/>
    </location>
</feature>
<keyword evidence="4 12" id="KW-0812">Transmembrane</keyword>
<comment type="similarity">
    <text evidence="2">Belongs to the G-protein coupled receptor 3 family.</text>
</comment>
<gene>
    <name evidence="15" type="ORF">Q5P01_010338</name>
</gene>
<feature type="domain" description="G-protein coupled receptors family 3 profile" evidence="14">
    <location>
        <begin position="1194"/>
        <end position="1459"/>
    </location>
</feature>
<dbReference type="Pfam" id="PF01094">
    <property type="entry name" value="ANF_receptor"/>
    <property type="match status" value="2"/>
</dbReference>
<dbReference type="InterPro" id="IPR001828">
    <property type="entry name" value="ANF_lig-bd_rcpt"/>
</dbReference>
<sequence length="1459" mass="159942">MHMCALLLCCLSGIAQGVYGRDSCQLMVKSIPDSVYQAGDVVIGGLFPVHVKEPQPDWEYRSKKVNASCEIFHQRAYRWLQAMIFAVEEINNNTDFLPNFRLGYLAADTCLAESTTLSAAMAMVTGQEVYLANSQCGSVPAVPVIVGDSRTSASVIVANTLGVFDIPMVSYFASCGCLSDKRRYPLFFRTMTSDAAEARAMAELLRLMGWTWVGLVSADDDFGRFGIQMLMDALRGTDVCVAYYEIIPKDYTKTTMQRIVETIQKSTARVVVAFLTDLDAKILFEEVVEQNVTDKQWIGNDAWATYSSIAVPRNLPSFAGTIAFALRRADIPGLGPFLTRLNPSLSSSDPFLKELWETLFGCSLSAGLGRKLCSGSEAIGIGQSVYADVSQLRTTYNVYKAVYAIAHAIKEMLACEPGKGPFLEGQCPDVKKLQPVQIAHYLRHVNFTTPLNEWINFDQNGDPPASYDIINWHVTAQGVGEFVTVGQFMSSQVSGGQFYLDMDRVVWGGGSKHRIPVSVCSSPCPPGTRKAVQKGRPVCCFDCLPCADGEISNKTGSLECIRCPERFWSNSNHTVCIPQQVDFLSYSDTMGIVLSTVSAVGAALTAATFATFLHYRHTPLGVYGRDSCQLMVKSIPDSVYQAGDVVIGGLFPVHVKAPQPDWEYRREKVNASCEIFNQRAYRWLQAMIFAVEEINNNTDFLPNFRLGYLAADTCLAESTTLSAAMAMVTGQEVYLANSQCGSVPAVPVIVGDSRTSASVIVANTLGVFDIPMVSYFASCGCLSDKRRYPLFFRTMTSDAAEARAMAELLHLMGWTWVGLVSADDDFGRFGIQMLMDALRGTDVCVAYYEIIPKDYPKITMQRIVKSIQKSTAKVVVTFLIDPDAKALFDEVVEQNVTDKQWIANDAWATYSSISVSRNLPSLAGTIGFALRRADIPGLGPFLTRLNPSLSSSDPFLKELWETLFGCSLGAGLGRKLCSGSEAIEIGQSVYADVSQLRTTYNVYKAVYAIAHAIKEMLACEPGKGPFLEGQCPDVHKLQPLQIAHYLRHVNFTTPLKEWINFDQNGDPPASYDIVNWHVTAQGVGEFVTVGQFMSSQVSGGQFYLDMDRVVWGGGNGHRIPVSVCSSPCPPGTRKAVQKGRPVCCFDCLPCADGEISNKTGSLECIRCPERFWSNSNHTVCIPQQVDFLSYSDTMGIVLSTVSAVGAALTAATFATFLQYRHTPLVRANNSEVSFMLLVSLKLCFLCALAFIGQPAAWSCMLRHSLFGISFVLCISCLLSRTVVVLVAFRSTLPGENLMRYVGPAQQRLGISICTLVQVLICALWLSLAPPQPAERDTVDSWGPKIILECSTGSVVGFSLVLGYIGLLACLCLLLAFLARKLPDNFNEAKLITFSMLIFCAVWVAFVPAYISSPGKYTVAVEIFAILASSYGLLFCIFAPKCFIIFLRPEKNTKKHLMAR</sequence>
<dbReference type="CDD" id="cd06364">
    <property type="entry name" value="PBP1_CaSR"/>
    <property type="match status" value="2"/>
</dbReference>
<accession>A0AA88MXL5</accession>
<evidence type="ECO:0000256" key="5">
    <source>
        <dbReference type="ARBA" id="ARBA00022729"/>
    </source>
</evidence>
<feature type="transmembrane region" description="Helical" evidence="12">
    <location>
        <begin position="1231"/>
        <end position="1252"/>
    </location>
</feature>
<evidence type="ECO:0000256" key="12">
    <source>
        <dbReference type="SAM" id="Phobius"/>
    </source>
</evidence>